<name>A0A9D9D8B0_9BACL</name>
<dbReference type="Gene3D" id="3.30.420.40">
    <property type="match status" value="1"/>
</dbReference>
<evidence type="ECO:0000313" key="4">
    <source>
        <dbReference type="Proteomes" id="UP000823629"/>
    </source>
</evidence>
<organism evidence="3 4">
    <name type="scientific">Candidatus Scatoplasma merdavium</name>
    <dbReference type="NCBI Taxonomy" id="2840932"/>
    <lineage>
        <taxon>Bacteria</taxon>
        <taxon>Bacillati</taxon>
        <taxon>Bacillota</taxon>
        <taxon>Bacilli</taxon>
        <taxon>Bacillales</taxon>
        <taxon>Candidatus Scatoplasma</taxon>
    </lineage>
</organism>
<dbReference type="Pfam" id="PF05378">
    <property type="entry name" value="Hydant_A_N"/>
    <property type="match status" value="1"/>
</dbReference>
<dbReference type="GO" id="GO:0006749">
    <property type="term" value="P:glutathione metabolic process"/>
    <property type="evidence" value="ECO:0007669"/>
    <property type="project" value="TreeGrafter"/>
</dbReference>
<reference evidence="3" key="2">
    <citation type="journal article" date="2021" name="PeerJ">
        <title>Extensive microbial diversity within the chicken gut microbiome revealed by metagenomics and culture.</title>
        <authorList>
            <person name="Gilroy R."/>
            <person name="Ravi A."/>
            <person name="Getino M."/>
            <person name="Pursley I."/>
            <person name="Horton D.L."/>
            <person name="Alikhan N.F."/>
            <person name="Baker D."/>
            <person name="Gharbi K."/>
            <person name="Hall N."/>
            <person name="Watson M."/>
            <person name="Adriaenssens E.M."/>
            <person name="Foster-Nyarko E."/>
            <person name="Jarju S."/>
            <person name="Secka A."/>
            <person name="Antonio M."/>
            <person name="Oren A."/>
            <person name="Chaudhuri R.R."/>
            <person name="La Ragione R."/>
            <person name="Hildebrand F."/>
            <person name="Pallen M.J."/>
        </authorList>
    </citation>
    <scope>NUCLEOTIDE SEQUENCE</scope>
    <source>
        <strain evidence="3">1748</strain>
    </source>
</reference>
<dbReference type="PANTHER" id="PTHR11365">
    <property type="entry name" value="5-OXOPROLINASE RELATED"/>
    <property type="match status" value="1"/>
</dbReference>
<proteinExistence type="predicted"/>
<evidence type="ECO:0000313" key="3">
    <source>
        <dbReference type="EMBL" id="MBO8414388.1"/>
    </source>
</evidence>
<dbReference type="GO" id="GO:0017168">
    <property type="term" value="F:5-oxoprolinase (ATP-hydrolyzing) activity"/>
    <property type="evidence" value="ECO:0007669"/>
    <property type="project" value="TreeGrafter"/>
</dbReference>
<dbReference type="Pfam" id="PF01968">
    <property type="entry name" value="Hydantoinase_A"/>
    <property type="match status" value="1"/>
</dbReference>
<dbReference type="InterPro" id="IPR045079">
    <property type="entry name" value="Oxoprolinase-like"/>
</dbReference>
<evidence type="ECO:0000259" key="1">
    <source>
        <dbReference type="Pfam" id="PF01968"/>
    </source>
</evidence>
<feature type="domain" description="Hydantoinase A/oxoprolinase" evidence="1">
    <location>
        <begin position="197"/>
        <end position="506"/>
    </location>
</feature>
<dbReference type="AlphaFoldDB" id="A0A9D9D8B0"/>
<comment type="caution">
    <text evidence="3">The sequence shown here is derived from an EMBL/GenBank/DDBJ whole genome shotgun (WGS) entry which is preliminary data.</text>
</comment>
<dbReference type="SUPFAM" id="SSF53067">
    <property type="entry name" value="Actin-like ATPase domain"/>
    <property type="match status" value="1"/>
</dbReference>
<dbReference type="InterPro" id="IPR002821">
    <property type="entry name" value="Hydantoinase_A"/>
</dbReference>
<dbReference type="GO" id="GO:0005829">
    <property type="term" value="C:cytosol"/>
    <property type="evidence" value="ECO:0007669"/>
    <property type="project" value="TreeGrafter"/>
</dbReference>
<dbReference type="InterPro" id="IPR008040">
    <property type="entry name" value="Hydant_A_N"/>
</dbReference>
<sequence>MRNIRIGIDVGGTHTKAVAIDNADNSIVGEAEVKTTHHHPKGVAQGVIDAFKKCIEKNNISPDEVIFIAHSTTQATNALIEGDVAKVGIIGMGGGGLSGWMVKRQTKLQNIDLGNNKKIEVSSRYINIKDKKTSFATNVDNAINDLVAEGAKVIVASKAFGVDDMKEEKIVSEEAEKKNLLSTAASEITKLYGLQVRTQTAAINASILPKMLDTANSTESAVREAGVKVPLMIMRGDGGVMEVKEMKKRPILTMLSGPAASVMGALMYLRASNGIYFEVGGTTTNIGVIKNGRPAVDYSILGGHRTYVNSLDVRVLGVAGGSMVRANKEHGVIDVGPRSAHIADLEYAAFTDPSLIDDKASVEFIKPRENDPDDYVSIKLSNGKSIAITNTCAANALKLLADNDFAKGSYEASYKAIKVLADYIGSTVEETATKILETSCNKIKPVIEELIAKYKLERDQIVLVGAGGGAGTLLAYTGKLMGFRCQIPPDAEIISSIGVALAMVREMVERTIPNPTLEDIAAIKKEAKARAIQSGAVPDSVEIFLEIDDTTQKVTAIAMGSTEVKTTDLQKRVDDKEALEIAKGTYNTPNVEVKMAYTNGKTFVTEAMVKNSRSLRIIDSKGFVKVQRSEGDLVKTTFGKLKQAVKTLWDTCGNFSSEIRINPDIYIINKGRVIDYSGLATIEQVVGLATMELTDLKPEDEICVVGGRNGVM</sequence>
<protein>
    <submittedName>
        <fullName evidence="3">Hydantoinase/oxoprolinase family protein</fullName>
    </submittedName>
</protein>
<reference evidence="3" key="1">
    <citation type="submission" date="2020-10" db="EMBL/GenBank/DDBJ databases">
        <authorList>
            <person name="Gilroy R."/>
        </authorList>
    </citation>
    <scope>NUCLEOTIDE SEQUENCE</scope>
    <source>
        <strain evidence="3">1748</strain>
    </source>
</reference>
<dbReference type="EMBL" id="JADING010000078">
    <property type="protein sequence ID" value="MBO8414388.1"/>
    <property type="molecule type" value="Genomic_DNA"/>
</dbReference>
<feature type="domain" description="Hydantoinase/oxoprolinase N-terminal" evidence="2">
    <location>
        <begin position="5"/>
        <end position="177"/>
    </location>
</feature>
<gene>
    <name evidence="3" type="ORF">IAC78_02790</name>
</gene>
<dbReference type="InterPro" id="IPR043129">
    <property type="entry name" value="ATPase_NBD"/>
</dbReference>
<dbReference type="Proteomes" id="UP000823629">
    <property type="component" value="Unassembled WGS sequence"/>
</dbReference>
<evidence type="ECO:0000259" key="2">
    <source>
        <dbReference type="Pfam" id="PF05378"/>
    </source>
</evidence>
<accession>A0A9D9D8B0</accession>
<dbReference type="PANTHER" id="PTHR11365:SF23">
    <property type="entry name" value="HYPOTHETICAL 5-OXOPROLINASE (EUROFUNG)-RELATED"/>
    <property type="match status" value="1"/>
</dbReference>